<sequence length="135" mass="15525">MSSSTCISSNPMSKPKTNSRFSKPMDSNGGVTVVDSKSCRQLYLRTAYTFSRPDEKKESYGNIEKAKKCLSRVKDRVTLVYKRDYNDKSYKVMIRNNKGSSMVIYRKVKEFSYASFLPMIRRMLSCTAKVDVSEH</sequence>
<evidence type="ECO:0000256" key="1">
    <source>
        <dbReference type="SAM" id="MobiDB-lite"/>
    </source>
</evidence>
<dbReference type="AlphaFoldDB" id="A0A803KS42"/>
<feature type="region of interest" description="Disordered" evidence="1">
    <location>
        <begin position="1"/>
        <end position="30"/>
    </location>
</feature>
<evidence type="ECO:0000313" key="3">
    <source>
        <dbReference type="Proteomes" id="UP000596660"/>
    </source>
</evidence>
<evidence type="ECO:0000313" key="2">
    <source>
        <dbReference type="EnsemblPlants" id="AUR62001849-RA:cds"/>
    </source>
</evidence>
<dbReference type="PANTHER" id="PTHR35304:SF13">
    <property type="match status" value="1"/>
</dbReference>
<accession>A0A803KS42</accession>
<reference evidence="2" key="1">
    <citation type="journal article" date="2017" name="Nature">
        <title>The genome of Chenopodium quinoa.</title>
        <authorList>
            <person name="Jarvis D.E."/>
            <person name="Ho Y.S."/>
            <person name="Lightfoot D.J."/>
            <person name="Schmoeckel S.M."/>
            <person name="Li B."/>
            <person name="Borm T.J.A."/>
            <person name="Ohyanagi H."/>
            <person name="Mineta K."/>
            <person name="Michell C.T."/>
            <person name="Saber N."/>
            <person name="Kharbatia N.M."/>
            <person name="Rupper R.R."/>
            <person name="Sharp A.R."/>
            <person name="Dally N."/>
            <person name="Boughton B.A."/>
            <person name="Woo Y.H."/>
            <person name="Gao G."/>
            <person name="Schijlen E.G.W.M."/>
            <person name="Guo X."/>
            <person name="Momin A.A."/>
            <person name="Negrao S."/>
            <person name="Al-Babili S."/>
            <person name="Gehring C."/>
            <person name="Roessner U."/>
            <person name="Jung C."/>
            <person name="Murphy K."/>
            <person name="Arold S.T."/>
            <person name="Gojobori T."/>
            <person name="van der Linden C.G."/>
            <person name="van Loo E.N."/>
            <person name="Jellen E.N."/>
            <person name="Maughan P.J."/>
            <person name="Tester M."/>
        </authorList>
    </citation>
    <scope>NUCLEOTIDE SEQUENCE [LARGE SCALE GENOMIC DNA]</scope>
    <source>
        <strain evidence="2">cv. PI 614886</strain>
    </source>
</reference>
<name>A0A803KS42_CHEQI</name>
<dbReference type="Proteomes" id="UP000596660">
    <property type="component" value="Unplaced"/>
</dbReference>
<feature type="compositionally biased region" description="Polar residues" evidence="1">
    <location>
        <begin position="1"/>
        <end position="21"/>
    </location>
</feature>
<organism evidence="2 3">
    <name type="scientific">Chenopodium quinoa</name>
    <name type="common">Quinoa</name>
    <dbReference type="NCBI Taxonomy" id="63459"/>
    <lineage>
        <taxon>Eukaryota</taxon>
        <taxon>Viridiplantae</taxon>
        <taxon>Streptophyta</taxon>
        <taxon>Embryophyta</taxon>
        <taxon>Tracheophyta</taxon>
        <taxon>Spermatophyta</taxon>
        <taxon>Magnoliopsida</taxon>
        <taxon>eudicotyledons</taxon>
        <taxon>Gunneridae</taxon>
        <taxon>Pentapetalae</taxon>
        <taxon>Caryophyllales</taxon>
        <taxon>Chenopodiaceae</taxon>
        <taxon>Chenopodioideae</taxon>
        <taxon>Atripliceae</taxon>
        <taxon>Chenopodium</taxon>
    </lineage>
</organism>
<reference evidence="2" key="2">
    <citation type="submission" date="2021-03" db="UniProtKB">
        <authorList>
            <consortium name="EnsemblPlants"/>
        </authorList>
    </citation>
    <scope>IDENTIFICATION</scope>
</reference>
<dbReference type="Gramene" id="AUR62001849-RA">
    <property type="protein sequence ID" value="AUR62001849-RA:cds"/>
    <property type="gene ID" value="AUR62001849"/>
</dbReference>
<dbReference type="PANTHER" id="PTHR35304">
    <property type="entry name" value="OS05G0120300 PROTEIN-RELATED"/>
    <property type="match status" value="1"/>
</dbReference>
<dbReference type="EnsemblPlants" id="AUR62001849-RA">
    <property type="protein sequence ID" value="AUR62001849-RA:cds"/>
    <property type="gene ID" value="AUR62001849"/>
</dbReference>
<proteinExistence type="predicted"/>
<keyword evidence="3" id="KW-1185">Reference proteome</keyword>
<protein>
    <submittedName>
        <fullName evidence="2">Uncharacterized protein</fullName>
    </submittedName>
</protein>
<dbReference type="OMA" id="KICCAAL"/>